<dbReference type="GO" id="GO:0006355">
    <property type="term" value="P:regulation of DNA-templated transcription"/>
    <property type="evidence" value="ECO:0007669"/>
    <property type="project" value="InterPro"/>
</dbReference>
<evidence type="ECO:0000313" key="5">
    <source>
        <dbReference type="EMBL" id="MDA3731731.1"/>
    </source>
</evidence>
<dbReference type="InterPro" id="IPR012318">
    <property type="entry name" value="HTH_CRP"/>
</dbReference>
<dbReference type="EMBL" id="JAQIFT010000040">
    <property type="protein sequence ID" value="MDA3731731.1"/>
    <property type="molecule type" value="Genomic_DNA"/>
</dbReference>
<evidence type="ECO:0000259" key="4">
    <source>
        <dbReference type="PROSITE" id="PS51063"/>
    </source>
</evidence>
<feature type="domain" description="HTH crp-type" evidence="4">
    <location>
        <begin position="138"/>
        <end position="207"/>
    </location>
</feature>
<organism evidence="5 6">
    <name type="scientific">Holtiella tumoricola</name>
    <dbReference type="NCBI Taxonomy" id="3018743"/>
    <lineage>
        <taxon>Bacteria</taxon>
        <taxon>Bacillati</taxon>
        <taxon>Bacillota</taxon>
        <taxon>Clostridia</taxon>
        <taxon>Lachnospirales</taxon>
        <taxon>Cellulosilyticaceae</taxon>
        <taxon>Holtiella</taxon>
    </lineage>
</organism>
<dbReference type="InterPro" id="IPR014710">
    <property type="entry name" value="RmlC-like_jellyroll"/>
</dbReference>
<protein>
    <submittedName>
        <fullName evidence="5">Crp/Fnr family transcriptional regulator</fullName>
    </submittedName>
</protein>
<evidence type="ECO:0000256" key="1">
    <source>
        <dbReference type="ARBA" id="ARBA00023015"/>
    </source>
</evidence>
<dbReference type="Proteomes" id="UP001169242">
    <property type="component" value="Unassembled WGS sequence"/>
</dbReference>
<dbReference type="Gene3D" id="2.60.120.10">
    <property type="entry name" value="Jelly Rolls"/>
    <property type="match status" value="1"/>
</dbReference>
<dbReference type="SUPFAM" id="SSF51206">
    <property type="entry name" value="cAMP-binding domain-like"/>
    <property type="match status" value="1"/>
</dbReference>
<evidence type="ECO:0000256" key="3">
    <source>
        <dbReference type="ARBA" id="ARBA00023163"/>
    </source>
</evidence>
<dbReference type="SUPFAM" id="SSF46785">
    <property type="entry name" value="Winged helix' DNA-binding domain"/>
    <property type="match status" value="1"/>
</dbReference>
<accession>A0AA42J107</accession>
<dbReference type="AlphaFoldDB" id="A0AA42J107"/>
<evidence type="ECO:0000313" key="6">
    <source>
        <dbReference type="Proteomes" id="UP001169242"/>
    </source>
</evidence>
<comment type="caution">
    <text evidence="5">The sequence shown here is derived from an EMBL/GenBank/DDBJ whole genome shotgun (WGS) entry which is preliminary data.</text>
</comment>
<dbReference type="InterPro" id="IPR018490">
    <property type="entry name" value="cNMP-bd_dom_sf"/>
</dbReference>
<gene>
    <name evidence="5" type="ORF">PBV87_09600</name>
</gene>
<dbReference type="RefSeq" id="WP_053983524.1">
    <property type="nucleotide sequence ID" value="NZ_JAQIFT010000040.1"/>
</dbReference>
<keyword evidence="6" id="KW-1185">Reference proteome</keyword>
<dbReference type="Pfam" id="PF13545">
    <property type="entry name" value="HTH_Crp_2"/>
    <property type="match status" value="1"/>
</dbReference>
<dbReference type="CDD" id="cd00038">
    <property type="entry name" value="CAP_ED"/>
    <property type="match status" value="1"/>
</dbReference>
<dbReference type="PROSITE" id="PS51063">
    <property type="entry name" value="HTH_CRP_2"/>
    <property type="match status" value="1"/>
</dbReference>
<sequence length="225" mass="26327">MMIETSYKEALCNAGMREVLPKGVSLSKIDDNRDYIYYLQEGLCALVRKSKTGEEIIYNYLQEDSLLGVICYGLGEDRYSKNEETYFVTKTTCVVYKIPHKVINELVDQDPKVGFMIARAMSKHYSDVLYHFQSANHEHTNIRVCKMLLQLAKLEQGEYVLDKYFRYNEIAKYLGVHMVTIARIMQELKSQNIIQKKGQQIVYKDKNKLKEMIDHYSEYGHQVYA</sequence>
<keyword evidence="1" id="KW-0805">Transcription regulation</keyword>
<keyword evidence="3" id="KW-0804">Transcription</keyword>
<reference evidence="5" key="1">
    <citation type="journal article" date="2023" name="Int. J. Syst. Evol. Microbiol.">
        <title>&lt;i&gt;Holtiella tumoricola&lt;/i&gt; gen. nov. sp. nov., isolated from a human clinical sample.</title>
        <authorList>
            <person name="Allen-Vercoe E."/>
            <person name="Daigneault M.C."/>
            <person name="Vancuren S.J."/>
            <person name="Cochrane K."/>
            <person name="O'Neal L.L."/>
            <person name="Sankaranarayanan K."/>
            <person name="Lawson P.A."/>
        </authorList>
    </citation>
    <scope>NUCLEOTIDE SEQUENCE</scope>
    <source>
        <strain evidence="5">CC70A</strain>
    </source>
</reference>
<dbReference type="InterPro" id="IPR000595">
    <property type="entry name" value="cNMP-bd_dom"/>
</dbReference>
<evidence type="ECO:0000256" key="2">
    <source>
        <dbReference type="ARBA" id="ARBA00023125"/>
    </source>
</evidence>
<proteinExistence type="predicted"/>
<keyword evidence="2" id="KW-0238">DNA-binding</keyword>
<dbReference type="InterPro" id="IPR036390">
    <property type="entry name" value="WH_DNA-bd_sf"/>
</dbReference>
<dbReference type="GO" id="GO:0003677">
    <property type="term" value="F:DNA binding"/>
    <property type="evidence" value="ECO:0007669"/>
    <property type="project" value="UniProtKB-KW"/>
</dbReference>
<name>A0AA42J107_9FIRM</name>
<dbReference type="Pfam" id="PF00027">
    <property type="entry name" value="cNMP_binding"/>
    <property type="match status" value="1"/>
</dbReference>